<feature type="region of interest" description="Disordered" evidence="1">
    <location>
        <begin position="49"/>
        <end position="81"/>
    </location>
</feature>
<accession>A0A0G1K160</accession>
<protein>
    <submittedName>
        <fullName evidence="2">Uncharacterized protein</fullName>
    </submittedName>
</protein>
<dbReference type="GO" id="GO:0003677">
    <property type="term" value="F:DNA binding"/>
    <property type="evidence" value="ECO:0007669"/>
    <property type="project" value="InterPro"/>
</dbReference>
<comment type="caution">
    <text evidence="2">The sequence shown here is derived from an EMBL/GenBank/DDBJ whole genome shotgun (WGS) entry which is preliminary data.</text>
</comment>
<dbReference type="AlphaFoldDB" id="A0A0G1K160"/>
<name>A0A0G1K160_9BACT</name>
<dbReference type="SUPFAM" id="SSF47729">
    <property type="entry name" value="IHF-like DNA-binding proteins"/>
    <property type="match status" value="1"/>
</dbReference>
<dbReference type="Gene3D" id="4.10.520.10">
    <property type="entry name" value="IHF-like DNA-binding proteins"/>
    <property type="match status" value="1"/>
</dbReference>
<dbReference type="Proteomes" id="UP000034889">
    <property type="component" value="Unassembled WGS sequence"/>
</dbReference>
<evidence type="ECO:0000256" key="1">
    <source>
        <dbReference type="SAM" id="MobiDB-lite"/>
    </source>
</evidence>
<gene>
    <name evidence="2" type="ORF">UW74_C0043G0004</name>
</gene>
<proteinExistence type="predicted"/>
<dbReference type="Pfam" id="PF00216">
    <property type="entry name" value="Bac_DNA_binding"/>
    <property type="match status" value="1"/>
</dbReference>
<reference evidence="2 3" key="1">
    <citation type="journal article" date="2015" name="Nature">
        <title>rRNA introns, odd ribosomes, and small enigmatic genomes across a large radiation of phyla.</title>
        <authorList>
            <person name="Brown C.T."/>
            <person name="Hug L.A."/>
            <person name="Thomas B.C."/>
            <person name="Sharon I."/>
            <person name="Castelle C.J."/>
            <person name="Singh A."/>
            <person name="Wilkins M.J."/>
            <person name="Williams K.H."/>
            <person name="Banfield J.F."/>
        </authorList>
    </citation>
    <scope>NUCLEOTIDE SEQUENCE [LARGE SCALE GENOMIC DNA]</scope>
</reference>
<evidence type="ECO:0000313" key="3">
    <source>
        <dbReference type="Proteomes" id="UP000034889"/>
    </source>
</evidence>
<organism evidence="2 3">
    <name type="scientific">Candidatus Giovannonibacteria bacterium GW2011_GWC2_44_8</name>
    <dbReference type="NCBI Taxonomy" id="1618657"/>
    <lineage>
        <taxon>Bacteria</taxon>
        <taxon>Candidatus Giovannoniibacteriota</taxon>
    </lineage>
</organism>
<sequence length="105" mass="11406">MNKAGIVDAVHAKISGTKKTAEDAVDAVFETITNALAKLRLWEFSCKAANSPRRGKSQDRPKDSNQRNKDPEIQSRKGAEGGGKVAIEIMNINLGSPGISYFLLY</sequence>
<dbReference type="InterPro" id="IPR010992">
    <property type="entry name" value="IHF-like_DNA-bd_dom_sf"/>
</dbReference>
<dbReference type="GO" id="GO:0030527">
    <property type="term" value="F:structural constituent of chromatin"/>
    <property type="evidence" value="ECO:0007669"/>
    <property type="project" value="InterPro"/>
</dbReference>
<feature type="compositionally biased region" description="Basic and acidic residues" evidence="1">
    <location>
        <begin position="56"/>
        <end position="79"/>
    </location>
</feature>
<dbReference type="EMBL" id="LCJM01000043">
    <property type="protein sequence ID" value="KKT77355.1"/>
    <property type="molecule type" value="Genomic_DNA"/>
</dbReference>
<evidence type="ECO:0000313" key="2">
    <source>
        <dbReference type="EMBL" id="KKT77355.1"/>
    </source>
</evidence>
<dbReference type="InterPro" id="IPR000119">
    <property type="entry name" value="Hist_DNA-bd"/>
</dbReference>